<evidence type="ECO:0000313" key="3">
    <source>
        <dbReference type="Proteomes" id="UP000645828"/>
    </source>
</evidence>
<feature type="region of interest" description="Disordered" evidence="1">
    <location>
        <begin position="289"/>
        <end position="393"/>
    </location>
</feature>
<feature type="compositionally biased region" description="Pro residues" evidence="1">
    <location>
        <begin position="250"/>
        <end position="260"/>
    </location>
</feature>
<dbReference type="Proteomes" id="UP000645828">
    <property type="component" value="Unassembled WGS sequence"/>
</dbReference>
<gene>
    <name evidence="2" type="ORF">NYPRO_LOCUS15644</name>
</gene>
<feature type="compositionally biased region" description="Pro residues" evidence="1">
    <location>
        <begin position="142"/>
        <end position="158"/>
    </location>
</feature>
<feature type="compositionally biased region" description="Pro residues" evidence="1">
    <location>
        <begin position="191"/>
        <end position="207"/>
    </location>
</feature>
<feature type="compositionally biased region" description="Pro residues" evidence="1">
    <location>
        <begin position="53"/>
        <end position="69"/>
    </location>
</feature>
<feature type="compositionally biased region" description="Pro residues" evidence="1">
    <location>
        <begin position="341"/>
        <end position="352"/>
    </location>
</feature>
<comment type="caution">
    <text evidence="2">The sequence shown here is derived from an EMBL/GenBank/DDBJ whole genome shotgun (WGS) entry which is preliminary data.</text>
</comment>
<organism evidence="2 3">
    <name type="scientific">Nyctereutes procyonoides</name>
    <name type="common">Raccoon dog</name>
    <name type="synonym">Canis procyonoides</name>
    <dbReference type="NCBI Taxonomy" id="34880"/>
    <lineage>
        <taxon>Eukaryota</taxon>
        <taxon>Metazoa</taxon>
        <taxon>Chordata</taxon>
        <taxon>Craniata</taxon>
        <taxon>Vertebrata</taxon>
        <taxon>Euteleostomi</taxon>
        <taxon>Mammalia</taxon>
        <taxon>Eutheria</taxon>
        <taxon>Laurasiatheria</taxon>
        <taxon>Carnivora</taxon>
        <taxon>Caniformia</taxon>
        <taxon>Canidae</taxon>
        <taxon>Nyctereutes</taxon>
    </lineage>
</organism>
<accession>A0A811Z3J9</accession>
<evidence type="ECO:0000256" key="1">
    <source>
        <dbReference type="SAM" id="MobiDB-lite"/>
    </source>
</evidence>
<proteinExistence type="predicted"/>
<dbReference type="AlphaFoldDB" id="A0A811Z3J9"/>
<protein>
    <submittedName>
        <fullName evidence="2">(raccoon dog) hypothetical protein</fullName>
    </submittedName>
</protein>
<feature type="region of interest" description="Disordered" evidence="1">
    <location>
        <begin position="46"/>
        <end position="263"/>
    </location>
</feature>
<keyword evidence="3" id="KW-1185">Reference proteome</keyword>
<name>A0A811Z3J9_NYCPR</name>
<feature type="compositionally biased region" description="Pro residues" evidence="1">
    <location>
        <begin position="292"/>
        <end position="321"/>
    </location>
</feature>
<evidence type="ECO:0000313" key="2">
    <source>
        <dbReference type="EMBL" id="CAD7682852.1"/>
    </source>
</evidence>
<feature type="region of interest" description="Disordered" evidence="1">
    <location>
        <begin position="412"/>
        <end position="450"/>
    </location>
</feature>
<feature type="compositionally biased region" description="Pro residues" evidence="1">
    <location>
        <begin position="90"/>
        <end position="101"/>
    </location>
</feature>
<dbReference type="EMBL" id="CAJHUB010000754">
    <property type="protein sequence ID" value="CAD7682852.1"/>
    <property type="molecule type" value="Genomic_DNA"/>
</dbReference>
<sequence>MCQTCRTRCHHLALFRSSAAFLGSPWPRDPPSTHLSFCSRQSRPQALGYPDVPGLPHPPPSSGPIPLPRGLPGICSRHTGPQALGYPDVPGLPHPPPPSGPIPLLRVLPGLIEGPPLDPPSTPLSACSHHTRPQALGYPDVPGLPHPPPPSGPVPLPRGLPGLNPLGPPSAPLSICSRHSRPQALGYPDVPGLPHPPPPSGPIPLPRSLPRLTVGPDLRRVPSPLDPPSAPLSICSRHTRPQALGYPDVPGLPHPPPPSDPILLLRGLPGLTMSPDLRRVPRPQALGYPDVPGLPHPPPPSSPILLPRGPPGLTPLDPPSAPLSICSHHTRPQALGYPDVPGLPHPPPPSGPVPLLRGLPGLTAATPPSPGRLWGFPTGPPPPAALRGPSPALRAPSRGYLLAWLPPARAWPPSRGPHCAPSHEAPRSLRPPRRKSAHVTSGPRARVPKG</sequence>
<reference evidence="2" key="1">
    <citation type="submission" date="2020-12" db="EMBL/GenBank/DDBJ databases">
        <authorList>
            <consortium name="Molecular Ecology Group"/>
        </authorList>
    </citation>
    <scope>NUCLEOTIDE SEQUENCE</scope>
    <source>
        <strain evidence="2">TBG_1078</strain>
    </source>
</reference>
<feature type="compositionally biased region" description="Low complexity" evidence="1">
    <location>
        <begin position="353"/>
        <end position="362"/>
    </location>
</feature>